<dbReference type="InterPro" id="IPR004360">
    <property type="entry name" value="Glyas_Fos-R_dOase_dom"/>
</dbReference>
<protein>
    <submittedName>
        <fullName evidence="2">VOC family protein</fullName>
    </submittedName>
</protein>
<gene>
    <name evidence="2" type="ORF">PY650_33905</name>
</gene>
<dbReference type="PROSITE" id="PS51819">
    <property type="entry name" value="VOC"/>
    <property type="match status" value="1"/>
</dbReference>
<evidence type="ECO:0000259" key="1">
    <source>
        <dbReference type="PROSITE" id="PS51819"/>
    </source>
</evidence>
<feature type="domain" description="VOC" evidence="1">
    <location>
        <begin position="23"/>
        <end position="164"/>
    </location>
</feature>
<sequence length="230" mass="25458">MSNTQVHSEAAIEIPRSQVVDTKLEVIVIPVSDVDRAKRFYADLGWRLDADFSEGNDYRVIQFTPPGSGCSVIFGKNVTAAAPGSAQGLYLIVSDIRAARDELLRRDIAVSEVFHPSDGMYAGTDEPYLFGRLRVSGPDSEQRSYRSFASFSDPDGNGWLFQEITTRLPGRVDTNETKFTSVGDLASALRRAAAAHGEHEKRNGGQYDENWPDWYAKYMAREQSGEALPS</sequence>
<dbReference type="InterPro" id="IPR029068">
    <property type="entry name" value="Glyas_Bleomycin-R_OHBP_Dase"/>
</dbReference>
<proteinExistence type="predicted"/>
<keyword evidence="3" id="KW-1185">Reference proteome</keyword>
<evidence type="ECO:0000313" key="3">
    <source>
        <dbReference type="Proteomes" id="UP001172630"/>
    </source>
</evidence>
<evidence type="ECO:0000313" key="2">
    <source>
        <dbReference type="EMBL" id="MDL2410488.1"/>
    </source>
</evidence>
<dbReference type="InterPro" id="IPR037523">
    <property type="entry name" value="VOC_core"/>
</dbReference>
<accession>A0ABT7KPC6</accession>
<dbReference type="Gene3D" id="3.10.180.10">
    <property type="entry name" value="2,3-Dihydroxybiphenyl 1,2-Dioxygenase, domain 1"/>
    <property type="match status" value="1"/>
</dbReference>
<organism evidence="2 3">
    <name type="scientific">Rhizobium calliandrae</name>
    <dbReference type="NCBI Taxonomy" id="1312182"/>
    <lineage>
        <taxon>Bacteria</taxon>
        <taxon>Pseudomonadati</taxon>
        <taxon>Pseudomonadota</taxon>
        <taxon>Alphaproteobacteria</taxon>
        <taxon>Hyphomicrobiales</taxon>
        <taxon>Rhizobiaceae</taxon>
        <taxon>Rhizobium/Agrobacterium group</taxon>
        <taxon>Rhizobium</taxon>
    </lineage>
</organism>
<comment type="caution">
    <text evidence="2">The sequence shown here is derived from an EMBL/GenBank/DDBJ whole genome shotgun (WGS) entry which is preliminary data.</text>
</comment>
<reference evidence="2" key="1">
    <citation type="submission" date="2023-06" db="EMBL/GenBank/DDBJ databases">
        <title>Phylogenetic Diversity of Rhizobium strains.</title>
        <authorList>
            <person name="Moura F.T."/>
            <person name="Helene L.C.F."/>
            <person name="Hungria M."/>
        </authorList>
    </citation>
    <scope>NUCLEOTIDE SEQUENCE</scope>
    <source>
        <strain evidence="2">CCGE524</strain>
    </source>
</reference>
<dbReference type="EMBL" id="JARFYN010000085">
    <property type="protein sequence ID" value="MDL2410488.1"/>
    <property type="molecule type" value="Genomic_DNA"/>
</dbReference>
<dbReference type="Pfam" id="PF00903">
    <property type="entry name" value="Glyoxalase"/>
    <property type="match status" value="1"/>
</dbReference>
<dbReference type="Proteomes" id="UP001172630">
    <property type="component" value="Unassembled WGS sequence"/>
</dbReference>
<dbReference type="SUPFAM" id="SSF54593">
    <property type="entry name" value="Glyoxalase/Bleomycin resistance protein/Dihydroxybiphenyl dioxygenase"/>
    <property type="match status" value="1"/>
</dbReference>
<dbReference type="RefSeq" id="WP_285884367.1">
    <property type="nucleotide sequence ID" value="NZ_JARFYN010000085.1"/>
</dbReference>
<name>A0ABT7KPC6_9HYPH</name>